<organism evidence="2 3">
    <name type="scientific">Flavobacterium turcicum</name>
    <dbReference type="NCBI Taxonomy" id="2764718"/>
    <lineage>
        <taxon>Bacteria</taxon>
        <taxon>Pseudomonadati</taxon>
        <taxon>Bacteroidota</taxon>
        <taxon>Flavobacteriia</taxon>
        <taxon>Flavobacteriales</taxon>
        <taxon>Flavobacteriaceae</taxon>
        <taxon>Flavobacterium</taxon>
    </lineage>
</organism>
<dbReference type="EMBL" id="JACRUM010000002">
    <property type="protein sequence ID" value="MBC5862924.1"/>
    <property type="molecule type" value="Genomic_DNA"/>
</dbReference>
<evidence type="ECO:0000256" key="1">
    <source>
        <dbReference type="SAM" id="Phobius"/>
    </source>
</evidence>
<dbReference type="Proteomes" id="UP000621670">
    <property type="component" value="Unassembled WGS sequence"/>
</dbReference>
<dbReference type="Pfam" id="PF07332">
    <property type="entry name" value="Phage_holin_3_6"/>
    <property type="match status" value="1"/>
</dbReference>
<evidence type="ECO:0000313" key="3">
    <source>
        <dbReference type="Proteomes" id="UP000621670"/>
    </source>
</evidence>
<keyword evidence="1" id="KW-0812">Transmembrane</keyword>
<keyword evidence="1" id="KW-0472">Membrane</keyword>
<gene>
    <name evidence="2" type="ORF">H8R26_05765</name>
</gene>
<evidence type="ECO:0000313" key="2">
    <source>
        <dbReference type="EMBL" id="MBC5862924.1"/>
    </source>
</evidence>
<sequence>MEKKTPSIEDLFEKAETYTKTSIELAKLQAIDKAADLSSSLLSRMMIAVVIGMFALLLNIGLSFYVGDLVGKIHHGFFIVAVFYLLIAVLLFVFKDKWIKTPISNLIIVKMLKNKTL</sequence>
<feature type="transmembrane region" description="Helical" evidence="1">
    <location>
        <begin position="73"/>
        <end position="94"/>
    </location>
</feature>
<keyword evidence="3" id="KW-1185">Reference proteome</keyword>
<name>A0ABR7JEP3_9FLAO</name>
<protein>
    <submittedName>
        <fullName evidence="2">Phage holin family protein</fullName>
    </submittedName>
</protein>
<feature type="transmembrane region" description="Helical" evidence="1">
    <location>
        <begin position="46"/>
        <end position="67"/>
    </location>
</feature>
<comment type="caution">
    <text evidence="2">The sequence shown here is derived from an EMBL/GenBank/DDBJ whole genome shotgun (WGS) entry which is preliminary data.</text>
</comment>
<reference evidence="2 3" key="1">
    <citation type="submission" date="2020-08" db="EMBL/GenBank/DDBJ databases">
        <title>Description of novel Flavobacterium F-400 isolate.</title>
        <authorList>
            <person name="Saticioglu I."/>
            <person name="Duman M."/>
            <person name="Altun S."/>
        </authorList>
    </citation>
    <scope>NUCLEOTIDE SEQUENCE [LARGE SCALE GENOMIC DNA]</scope>
    <source>
        <strain evidence="2 3">F-400</strain>
    </source>
</reference>
<dbReference type="RefSeq" id="WP_166134236.1">
    <property type="nucleotide sequence ID" value="NZ_JAAOBY010000002.1"/>
</dbReference>
<dbReference type="InterPro" id="IPR009937">
    <property type="entry name" value="Phage_holin_3_6"/>
</dbReference>
<accession>A0ABR7JEP3</accession>
<proteinExistence type="predicted"/>
<keyword evidence="1" id="KW-1133">Transmembrane helix</keyword>